<evidence type="ECO:0000259" key="7">
    <source>
        <dbReference type="PROSITE" id="PS50893"/>
    </source>
</evidence>
<keyword evidence="4 8" id="KW-0067">ATP-binding</keyword>
<dbReference type="CDD" id="cd03224">
    <property type="entry name" value="ABC_TM1139_LivF_branched"/>
    <property type="match status" value="1"/>
</dbReference>
<evidence type="ECO:0000256" key="4">
    <source>
        <dbReference type="ARBA" id="ARBA00022840"/>
    </source>
</evidence>
<protein>
    <submittedName>
        <fullName evidence="8">ABC transporter ATP-binding protein</fullName>
    </submittedName>
</protein>
<keyword evidence="5" id="KW-0029">Amino-acid transport</keyword>
<dbReference type="InterPro" id="IPR052156">
    <property type="entry name" value="BCAA_Transport_ATP-bd_LivF"/>
</dbReference>
<dbReference type="SMART" id="SM00382">
    <property type="entry name" value="AAA"/>
    <property type="match status" value="1"/>
</dbReference>
<comment type="function">
    <text evidence="6">Involved in beta-(1--&gt;2)glucan export. Transmembrane domains (TMD) form a pore in the inner membrane and the ATP-binding domain (NBD) is responsible for energy generation.</text>
</comment>
<name>A0A973WMY7_9BRAD</name>
<dbReference type="GO" id="GO:0016887">
    <property type="term" value="F:ATP hydrolysis activity"/>
    <property type="evidence" value="ECO:0007669"/>
    <property type="project" value="InterPro"/>
</dbReference>
<gene>
    <name evidence="8" type="ORF">HU230_16310</name>
</gene>
<dbReference type="InterPro" id="IPR003439">
    <property type="entry name" value="ABC_transporter-like_ATP-bd"/>
</dbReference>
<evidence type="ECO:0000256" key="1">
    <source>
        <dbReference type="ARBA" id="ARBA00005417"/>
    </source>
</evidence>
<dbReference type="InterPro" id="IPR027417">
    <property type="entry name" value="P-loop_NTPase"/>
</dbReference>
<evidence type="ECO:0000313" key="8">
    <source>
        <dbReference type="EMBL" id="NVL07266.1"/>
    </source>
</evidence>
<dbReference type="InterPro" id="IPR003593">
    <property type="entry name" value="AAA+_ATPase"/>
</dbReference>
<dbReference type="PANTHER" id="PTHR43820:SF4">
    <property type="entry name" value="HIGH-AFFINITY BRANCHED-CHAIN AMINO ACID TRANSPORT ATP-BINDING PROTEIN LIVF"/>
    <property type="match status" value="1"/>
</dbReference>
<accession>A0A973WMY7</accession>
<comment type="similarity">
    <text evidence="1">Belongs to the ABC transporter superfamily.</text>
</comment>
<evidence type="ECO:0000256" key="6">
    <source>
        <dbReference type="ARBA" id="ARBA00024722"/>
    </source>
</evidence>
<dbReference type="PROSITE" id="PS00211">
    <property type="entry name" value="ABC_TRANSPORTER_1"/>
    <property type="match status" value="1"/>
</dbReference>
<dbReference type="GO" id="GO:0015807">
    <property type="term" value="P:L-amino acid transport"/>
    <property type="evidence" value="ECO:0007669"/>
    <property type="project" value="TreeGrafter"/>
</dbReference>
<dbReference type="RefSeq" id="WP_176530982.1">
    <property type="nucleotide sequence ID" value="NZ_CP088022.1"/>
</dbReference>
<evidence type="ECO:0000256" key="5">
    <source>
        <dbReference type="ARBA" id="ARBA00022970"/>
    </source>
</evidence>
<feature type="domain" description="ABC transporter" evidence="7">
    <location>
        <begin position="10"/>
        <end position="242"/>
    </location>
</feature>
<dbReference type="Gene3D" id="3.40.50.300">
    <property type="entry name" value="P-loop containing nucleotide triphosphate hydrolases"/>
    <property type="match status" value="1"/>
</dbReference>
<evidence type="ECO:0000256" key="2">
    <source>
        <dbReference type="ARBA" id="ARBA00022448"/>
    </source>
</evidence>
<dbReference type="PROSITE" id="PS50893">
    <property type="entry name" value="ABC_TRANSPORTER_2"/>
    <property type="match status" value="1"/>
</dbReference>
<evidence type="ECO:0000256" key="3">
    <source>
        <dbReference type="ARBA" id="ARBA00022741"/>
    </source>
</evidence>
<dbReference type="PANTHER" id="PTHR43820">
    <property type="entry name" value="HIGH-AFFINITY BRANCHED-CHAIN AMINO ACID TRANSPORT ATP-BINDING PROTEIN LIVF"/>
    <property type="match status" value="1"/>
</dbReference>
<dbReference type="Pfam" id="PF00005">
    <property type="entry name" value="ABC_tran"/>
    <property type="match status" value="1"/>
</dbReference>
<dbReference type="SUPFAM" id="SSF52540">
    <property type="entry name" value="P-loop containing nucleoside triphosphate hydrolases"/>
    <property type="match status" value="1"/>
</dbReference>
<proteinExistence type="inferred from homology"/>
<dbReference type="EMBL" id="JABWSX010000001">
    <property type="protein sequence ID" value="NVL07266.1"/>
    <property type="molecule type" value="Genomic_DNA"/>
</dbReference>
<dbReference type="GO" id="GO:0015658">
    <property type="term" value="F:branched-chain amino acid transmembrane transporter activity"/>
    <property type="evidence" value="ECO:0007669"/>
    <property type="project" value="TreeGrafter"/>
</dbReference>
<keyword evidence="3" id="KW-0547">Nucleotide-binding</keyword>
<dbReference type="AlphaFoldDB" id="A0A973WMY7"/>
<sequence length="242" mass="25473">MAEPSNPPCLVVNGLVTGYDGRNVLTGVSLSLNSGELVTVVGPNGHGKTTLLRAISGLLPVRKGSVSLNGRTISGLPAHRVAAGGVIHVPQGDLLFAGMSVLENLLMGAYLDADQAAVTRRLDEVFTLLPKLAERQAQIAASLSGGERRMVGIGRGLMMKGTVMLIDEPSLGLAPIVIEQIYEVIARLKASGRTILLVEENPARVADIADRIHLLDNGAFVWSGEPSVLLQRDELLATYLGG</sequence>
<dbReference type="GO" id="GO:0005524">
    <property type="term" value="F:ATP binding"/>
    <property type="evidence" value="ECO:0007669"/>
    <property type="project" value="UniProtKB-KW"/>
</dbReference>
<dbReference type="InterPro" id="IPR017871">
    <property type="entry name" value="ABC_transporter-like_CS"/>
</dbReference>
<organism evidence="8">
    <name type="scientific">Bradyrhizobium quebecense</name>
    <dbReference type="NCBI Taxonomy" id="2748629"/>
    <lineage>
        <taxon>Bacteria</taxon>
        <taxon>Pseudomonadati</taxon>
        <taxon>Pseudomonadota</taxon>
        <taxon>Alphaproteobacteria</taxon>
        <taxon>Hyphomicrobiales</taxon>
        <taxon>Nitrobacteraceae</taxon>
        <taxon>Bradyrhizobium</taxon>
    </lineage>
</organism>
<keyword evidence="2" id="KW-0813">Transport</keyword>
<comment type="caution">
    <text evidence="8">The sequence shown here is derived from an EMBL/GenBank/DDBJ whole genome shotgun (WGS) entry which is preliminary data.</text>
</comment>
<reference evidence="8" key="1">
    <citation type="submission" date="2020-06" db="EMBL/GenBank/DDBJ databases">
        <title>Whole Genome Sequence of Bradyrhizobium sp. Strain 66S1MB.</title>
        <authorList>
            <person name="Bromfield E."/>
            <person name="Cloutier S."/>
        </authorList>
    </citation>
    <scope>NUCLEOTIDE SEQUENCE</scope>
    <source>
        <strain evidence="8">66S1MB</strain>
    </source>
</reference>